<dbReference type="GO" id="GO:0004519">
    <property type="term" value="F:endonuclease activity"/>
    <property type="evidence" value="ECO:0007669"/>
    <property type="project" value="UniProtKB-KW"/>
</dbReference>
<keyword evidence="3" id="KW-1185">Reference proteome</keyword>
<comment type="caution">
    <text evidence="2">The sequence shown here is derived from an EMBL/GenBank/DDBJ whole genome shotgun (WGS) entry which is preliminary data.</text>
</comment>
<feature type="compositionally biased region" description="Low complexity" evidence="1">
    <location>
        <begin position="11"/>
        <end position="27"/>
    </location>
</feature>
<feature type="region of interest" description="Disordered" evidence="1">
    <location>
        <begin position="1"/>
        <end position="155"/>
    </location>
</feature>
<gene>
    <name evidence="2" type="ORF">NKR23_g8376</name>
</gene>
<feature type="compositionally biased region" description="Basic and acidic residues" evidence="1">
    <location>
        <begin position="533"/>
        <end position="542"/>
    </location>
</feature>
<evidence type="ECO:0000313" key="2">
    <source>
        <dbReference type="EMBL" id="KAJ9138679.1"/>
    </source>
</evidence>
<keyword evidence="2" id="KW-0255">Endonuclease</keyword>
<dbReference type="EMBL" id="JANBVO010000029">
    <property type="protein sequence ID" value="KAJ9138679.1"/>
    <property type="molecule type" value="Genomic_DNA"/>
</dbReference>
<feature type="compositionally biased region" description="Basic and acidic residues" evidence="1">
    <location>
        <begin position="35"/>
        <end position="47"/>
    </location>
</feature>
<name>A0AA38VLJ9_9PEZI</name>
<feature type="compositionally biased region" description="Low complexity" evidence="1">
    <location>
        <begin position="76"/>
        <end position="86"/>
    </location>
</feature>
<feature type="region of interest" description="Disordered" evidence="1">
    <location>
        <begin position="325"/>
        <end position="348"/>
    </location>
</feature>
<proteinExistence type="predicted"/>
<keyword evidence="2" id="KW-0378">Hydrolase</keyword>
<accession>A0AA38VLJ9</accession>
<organism evidence="2 3">
    <name type="scientific">Pleurostoma richardsiae</name>
    <dbReference type="NCBI Taxonomy" id="41990"/>
    <lineage>
        <taxon>Eukaryota</taxon>
        <taxon>Fungi</taxon>
        <taxon>Dikarya</taxon>
        <taxon>Ascomycota</taxon>
        <taxon>Pezizomycotina</taxon>
        <taxon>Sordariomycetes</taxon>
        <taxon>Sordariomycetidae</taxon>
        <taxon>Calosphaeriales</taxon>
        <taxon>Pleurostomataceae</taxon>
        <taxon>Pleurostoma</taxon>
    </lineage>
</organism>
<dbReference type="Proteomes" id="UP001174694">
    <property type="component" value="Unassembled WGS sequence"/>
</dbReference>
<evidence type="ECO:0000313" key="3">
    <source>
        <dbReference type="Proteomes" id="UP001174694"/>
    </source>
</evidence>
<feature type="region of interest" description="Disordered" evidence="1">
    <location>
        <begin position="519"/>
        <end position="574"/>
    </location>
</feature>
<feature type="compositionally biased region" description="Polar residues" evidence="1">
    <location>
        <begin position="104"/>
        <end position="118"/>
    </location>
</feature>
<keyword evidence="2" id="KW-0540">Nuclease</keyword>
<protein>
    <submittedName>
        <fullName evidence="2">tRNA splicing endonuclease subunit</fullName>
    </submittedName>
</protein>
<reference evidence="2" key="1">
    <citation type="submission" date="2022-07" db="EMBL/GenBank/DDBJ databases">
        <title>Fungi with potential for degradation of polypropylene.</title>
        <authorList>
            <person name="Gostincar C."/>
        </authorList>
    </citation>
    <scope>NUCLEOTIDE SEQUENCE</scope>
    <source>
        <strain evidence="2">EXF-13308</strain>
    </source>
</reference>
<sequence length="692" mass="76588">MEEFEAEHQITPPAATPAAATSGAASSLDSPLAVPEEKLRAETEDSHPVNGLKTPDEDDSVNDEGFDDALSPPPDTLDSPSPMSSASPPPNNERPEDEIVVGINANSRKPTSPRPMSNQEDREMEDLTGDRQPVTSHYPKRKRSSVYHDLSEDRLENSLVGDETEVVPKAAGRPRTHGLGSVKGVNLGYWRDSPLPDPKDKHAVMGFIDVRDRLRTRIQSCTRDGREIGKENPCPPGPGGSWVTFERVVFEEHLVNLDQHQVKEYVKIRTENIRPDETEEEAQEADKAAVREAIRRVQANPPPDSAAAPPIAYGVEIPEHAQLSHRPEAKKRRLVAASSAPPTPANGTNGLEQVMNTAHAVFDSLPGTRPTRILLGYWMKSSEPEPDQHAVYGILGANDMFRIKVTRETRDGRPVTGNFPTGAGALWIAYEDLAFEPHLQGLSRPEIKEYVRVRQRQLDDGEPLDLPKEERQAQELKAVAEAHIRAVAAKKVEPRDKLAADAAALLAQGKHGHVYREMRDEPLPASPPAPSPTKRDASNHELRHSRRSETAAAKPARHSLPDTAELRAANRPSSVDAIERANHIARREIARVEAIQARNDQREASRDVASTRTGDNKILFQDHLSRLNKVWVSQEANRLKAGAEDAKIYMGIKYERKRNGPFEGKLVSQGTIISIDGEDYVEYRVLTKPSFF</sequence>
<feature type="compositionally biased region" description="Acidic residues" evidence="1">
    <location>
        <begin position="56"/>
        <end position="67"/>
    </location>
</feature>
<dbReference type="AlphaFoldDB" id="A0AA38VLJ9"/>
<evidence type="ECO:0000256" key="1">
    <source>
        <dbReference type="SAM" id="MobiDB-lite"/>
    </source>
</evidence>